<feature type="region of interest" description="Disordered" evidence="1">
    <location>
        <begin position="409"/>
        <end position="461"/>
    </location>
</feature>
<dbReference type="Gene3D" id="3.40.50.620">
    <property type="entry name" value="HUPs"/>
    <property type="match status" value="1"/>
</dbReference>
<reference evidence="3 4" key="1">
    <citation type="journal article" date="2016" name="PLoS ONE">
        <title>Sequence Assembly of Yarrowia lipolytica Strain W29/CLIB89 Shows Transposable Element Diversity.</title>
        <authorList>
            <person name="Magnan C."/>
            <person name="Yu J."/>
            <person name="Chang I."/>
            <person name="Jahn E."/>
            <person name="Kanomata Y."/>
            <person name="Wu J."/>
            <person name="Zeller M."/>
            <person name="Oakes M."/>
            <person name="Baldi P."/>
            <person name="Sandmeyer S."/>
        </authorList>
    </citation>
    <scope>NUCLEOTIDE SEQUENCE [LARGE SCALE GENOMIC DNA]</scope>
    <source>
        <strain evidence="4">CLIB89(W29)</strain>
    </source>
</reference>
<dbReference type="EMBL" id="CP017556">
    <property type="protein sequence ID" value="AOW04112.1"/>
    <property type="molecule type" value="Genomic_DNA"/>
</dbReference>
<evidence type="ECO:0000259" key="2">
    <source>
        <dbReference type="Pfam" id="PF00582"/>
    </source>
</evidence>
<feature type="compositionally biased region" description="Polar residues" evidence="1">
    <location>
        <begin position="50"/>
        <end position="64"/>
    </location>
</feature>
<dbReference type="InterPro" id="IPR006015">
    <property type="entry name" value="Universal_stress_UspA"/>
</dbReference>
<dbReference type="SUPFAM" id="SSF52402">
    <property type="entry name" value="Adenine nucleotide alpha hydrolases-like"/>
    <property type="match status" value="1"/>
</dbReference>
<feature type="compositionally biased region" description="Polar residues" evidence="1">
    <location>
        <begin position="77"/>
        <end position="102"/>
    </location>
</feature>
<feature type="compositionally biased region" description="Acidic residues" evidence="1">
    <location>
        <begin position="237"/>
        <end position="270"/>
    </location>
</feature>
<dbReference type="eggNOG" id="ENOG502QRPI">
    <property type="taxonomic scope" value="Eukaryota"/>
</dbReference>
<dbReference type="RefSeq" id="XP_502866.1">
    <property type="nucleotide sequence ID" value="XM_502866.1"/>
</dbReference>
<dbReference type="InterPro" id="IPR014729">
    <property type="entry name" value="Rossmann-like_a/b/a_fold"/>
</dbReference>
<feature type="domain" description="UspA" evidence="2">
    <location>
        <begin position="487"/>
        <end position="619"/>
    </location>
</feature>
<dbReference type="VEuPathDB" id="FungiDB:YALI0_D15554g"/>
<feature type="compositionally biased region" description="Basic and acidic residues" evidence="1">
    <location>
        <begin position="424"/>
        <end position="433"/>
    </location>
</feature>
<dbReference type="InterPro" id="IPR006016">
    <property type="entry name" value="UspA"/>
</dbReference>
<gene>
    <name evidence="3" type="ORF">YALI1_D19058g</name>
</gene>
<dbReference type="KEGG" id="yli:2910168"/>
<proteinExistence type="predicted"/>
<protein>
    <recommendedName>
        <fullName evidence="2">UspA domain-containing protein</fullName>
    </recommendedName>
</protein>
<dbReference type="PRINTS" id="PR01438">
    <property type="entry name" value="UNVRSLSTRESS"/>
</dbReference>
<evidence type="ECO:0000313" key="4">
    <source>
        <dbReference type="Proteomes" id="UP000182444"/>
    </source>
</evidence>
<dbReference type="CDD" id="cd23659">
    <property type="entry name" value="USP_At3g01520-like"/>
    <property type="match status" value="1"/>
</dbReference>
<sequence>MSLADALEEERKAVLAMNNSGQRGGTQHRPVKSMVLDEPRMPHAHHRSKSVSTGSGPGWNQQRPNILVSGPDGLSGGNKSRSTSPNESMYANPYSNHSTTSKAGMGVGLGHPKAGKVEPLPSHRQAMKNQLFSHMGGATPFGGSSAGNVDDVLLRNLDQLMRNGPGASVRSRSANDSSPRHDTTLYPPTAGYRSSSRNGSRTGSRSGSRAGSRNPSPCRSPSRERSIYDEALRVDHDDDDYFDDDDDDDSEDDDEEDDDTDASSEEDEEDGYSKKKKGKWSGLDTSLVSSNALSLLGAMEDERKSVAQSKFRTKSLMDQAIDPAHPPPPSHQDIAAYRRRIVHPHTAFDAAKLIEQDAKLGVAPYTGYKEEVKDAAAAETMALTVSTIASSAATKRTIRTITRGDLPGLVGTAITTPDPSLEGNTRETEKETEGASGNAERAAGGGDNDGNGVPDSASTVPSTSVTSSVAAVLPTPVVLPYRPKAYMVCTDLSPESNYALEWTVGTVLRDGSILYCVCTYQEEDGVRPESAEIERLKAIGEITHNVVKLLKKTRLQVHVVIEVVHCRNAKLMLCEMIDHVSPTLVVVGSRGRSALKGVLLGSFSNYIVGKSSVPVMVARRRLKKSKAHHVNVRQSNNLREGHGGLGLSAAKVD</sequence>
<feature type="region of interest" description="Disordered" evidence="1">
    <location>
        <begin position="1"/>
        <end position="149"/>
    </location>
</feature>
<accession>A0A1H6PXS0</accession>
<dbReference type="PANTHER" id="PTHR46100">
    <property type="entry name" value="IMP2'P"/>
    <property type="match status" value="1"/>
</dbReference>
<feature type="compositionally biased region" description="Low complexity" evidence="1">
    <location>
        <begin position="191"/>
        <end position="220"/>
    </location>
</feature>
<feature type="region of interest" description="Disordered" evidence="1">
    <location>
        <begin position="162"/>
        <end position="282"/>
    </location>
</feature>
<organism evidence="3 4">
    <name type="scientific">Yarrowia lipolytica</name>
    <name type="common">Candida lipolytica</name>
    <dbReference type="NCBI Taxonomy" id="4952"/>
    <lineage>
        <taxon>Eukaryota</taxon>
        <taxon>Fungi</taxon>
        <taxon>Dikarya</taxon>
        <taxon>Ascomycota</taxon>
        <taxon>Saccharomycotina</taxon>
        <taxon>Dipodascomycetes</taxon>
        <taxon>Dipodascales</taxon>
        <taxon>Dipodascales incertae sedis</taxon>
        <taxon>Yarrowia</taxon>
    </lineage>
</organism>
<feature type="compositionally biased region" description="Low complexity" evidence="1">
    <location>
        <begin position="450"/>
        <end position="461"/>
    </location>
</feature>
<evidence type="ECO:0000313" key="3">
    <source>
        <dbReference type="EMBL" id="AOW04112.1"/>
    </source>
</evidence>
<dbReference type="VEuPathDB" id="FungiDB:YALI1_D19058g"/>
<name>A0A1H6PXS0_YARLL</name>
<dbReference type="PANTHER" id="PTHR46100:SF4">
    <property type="entry name" value="USPA DOMAIN-CONTAINING PROTEIN"/>
    <property type="match status" value="1"/>
</dbReference>
<dbReference type="Proteomes" id="UP000182444">
    <property type="component" value="Chromosome 1D"/>
</dbReference>
<dbReference type="OrthoDB" id="992776at2759"/>
<feature type="compositionally biased region" description="Basic and acidic residues" evidence="1">
    <location>
        <begin position="221"/>
        <end position="236"/>
    </location>
</feature>
<dbReference type="AlphaFoldDB" id="A0A1H6PXS0"/>
<dbReference type="Pfam" id="PF00582">
    <property type="entry name" value="Usp"/>
    <property type="match status" value="1"/>
</dbReference>
<dbReference type="GeneID" id="2910168"/>
<evidence type="ECO:0000256" key="1">
    <source>
        <dbReference type="SAM" id="MobiDB-lite"/>
    </source>
</evidence>